<accession>A0A317E2T5</accession>
<evidence type="ECO:0000313" key="2">
    <source>
        <dbReference type="EMBL" id="PWR20931.1"/>
    </source>
</evidence>
<dbReference type="AlphaFoldDB" id="A0A317E2T5"/>
<reference evidence="3" key="1">
    <citation type="submission" date="2018-05" db="EMBL/GenBank/DDBJ databases">
        <title>Zavarzinia sp. HR-AS.</title>
        <authorList>
            <person name="Lee Y."/>
            <person name="Jeon C.O."/>
        </authorList>
    </citation>
    <scope>NUCLEOTIDE SEQUENCE [LARGE SCALE GENOMIC DNA]</scope>
    <source>
        <strain evidence="3">DSM 1231</strain>
    </source>
</reference>
<dbReference type="RefSeq" id="WP_109921575.1">
    <property type="nucleotide sequence ID" value="NZ_QGLF01000003.1"/>
</dbReference>
<evidence type="ECO:0000256" key="1">
    <source>
        <dbReference type="SAM" id="SignalP"/>
    </source>
</evidence>
<comment type="caution">
    <text evidence="2">The sequence shown here is derived from an EMBL/GenBank/DDBJ whole genome shotgun (WGS) entry which is preliminary data.</text>
</comment>
<organism evidence="2 3">
    <name type="scientific">Zavarzinia compransoris</name>
    <dbReference type="NCBI Taxonomy" id="1264899"/>
    <lineage>
        <taxon>Bacteria</taxon>
        <taxon>Pseudomonadati</taxon>
        <taxon>Pseudomonadota</taxon>
        <taxon>Alphaproteobacteria</taxon>
        <taxon>Rhodospirillales</taxon>
        <taxon>Zavarziniaceae</taxon>
        <taxon>Zavarzinia</taxon>
    </lineage>
</organism>
<protein>
    <submittedName>
        <fullName evidence="2">Uncharacterized protein</fullName>
    </submittedName>
</protein>
<dbReference type="Proteomes" id="UP000246077">
    <property type="component" value="Unassembled WGS sequence"/>
</dbReference>
<feature type="chain" id="PRO_5016468251" evidence="1">
    <location>
        <begin position="24"/>
        <end position="430"/>
    </location>
</feature>
<dbReference type="OrthoDB" id="9808612at2"/>
<keyword evidence="1" id="KW-0732">Signal</keyword>
<proteinExistence type="predicted"/>
<name>A0A317E2T5_9PROT</name>
<keyword evidence="3" id="KW-1185">Reference proteome</keyword>
<sequence>MRLPQIWASVASGAILMAAPWVAAQGATEADTHAVAETSFQLDAFGGGDEGGGLWGGAPSVALPLGGNLGLQVDGIAGRAADSIDFYGGAVQLFYRDPQRFLLGAAAAGLVVDGESQFSLSAIGEYYLDTVTLEAMAGFQSGDIVDGGAFARLGFSYYGGENFRFGGGISYSDETKLAADVEMEYRIAPENGIALFASGAFDKDGDLGLAGVRVYFNDLKGQTESGLPSLKEIHRHLGRRNLFLAAPTVTGARFIGLAAGALSGGDGFGEIQPPPAPAAAPAGGLGGAGGDPLSLLTDLLNGLVPTTDTGTPLDGVPVLGDVLGAVVNLLSPDTVRVGDLPTAPGSIANLPLLGDVISLLPAQGIPALLGSLQPEFVASQLVPALLQGLTNPEVVGGLLGNLGTGTLGNLLGGLLGDVPLPAPLGSLATL</sequence>
<feature type="signal peptide" evidence="1">
    <location>
        <begin position="1"/>
        <end position="23"/>
    </location>
</feature>
<gene>
    <name evidence="2" type="ORF">DKG75_13150</name>
</gene>
<evidence type="ECO:0000313" key="3">
    <source>
        <dbReference type="Proteomes" id="UP000246077"/>
    </source>
</evidence>
<dbReference type="EMBL" id="QGLF01000003">
    <property type="protein sequence ID" value="PWR20931.1"/>
    <property type="molecule type" value="Genomic_DNA"/>
</dbReference>